<dbReference type="AlphaFoldDB" id="A0A3S9WNH2"/>
<organism evidence="2 3">
    <name type="scientific">Microbacterium oxydans</name>
    <dbReference type="NCBI Taxonomy" id="82380"/>
    <lineage>
        <taxon>Bacteria</taxon>
        <taxon>Bacillati</taxon>
        <taxon>Actinomycetota</taxon>
        <taxon>Actinomycetes</taxon>
        <taxon>Micrococcales</taxon>
        <taxon>Microbacteriaceae</taxon>
        <taxon>Microbacterium</taxon>
    </lineage>
</organism>
<sequence length="142" mass="14255">MLPPSPDPSPRAGAERLLIARVIIAVGLALLLVVGAWSTSRGSADVHATLCLASDVSESAAAAPTSADAESAATVDVLSSGVGICLLAVLGSVALILLFRRLTGHSTRTLDVHSPHAATPSRAGSGILVSALTLTQLSISRT</sequence>
<dbReference type="RefSeq" id="WP_127012593.1">
    <property type="nucleotide sequence ID" value="NZ_CP031422.1"/>
</dbReference>
<dbReference type="EMBL" id="CP031422">
    <property type="protein sequence ID" value="AZS41692.1"/>
    <property type="molecule type" value="Genomic_DNA"/>
</dbReference>
<keyword evidence="1" id="KW-0812">Transmembrane</keyword>
<protein>
    <submittedName>
        <fullName evidence="2">Uncharacterized protein</fullName>
    </submittedName>
</protein>
<dbReference type="KEGG" id="moy:CVS54_03051"/>
<gene>
    <name evidence="2" type="ORF">CVS54_03051</name>
</gene>
<proteinExistence type="predicted"/>
<keyword evidence="1" id="KW-1133">Transmembrane helix</keyword>
<accession>A0A3S9WNH2</accession>
<reference evidence="2 3" key="1">
    <citation type="submission" date="2018-08" db="EMBL/GenBank/DDBJ databases">
        <title>Microbacterium oxydans strain HG3.</title>
        <authorList>
            <person name="ORTET P."/>
        </authorList>
    </citation>
    <scope>NUCLEOTIDE SEQUENCE [LARGE SCALE GENOMIC DNA]</scope>
    <source>
        <strain evidence="2 3">HG3</strain>
    </source>
</reference>
<feature type="transmembrane region" description="Helical" evidence="1">
    <location>
        <begin position="77"/>
        <end position="99"/>
    </location>
</feature>
<evidence type="ECO:0000256" key="1">
    <source>
        <dbReference type="SAM" id="Phobius"/>
    </source>
</evidence>
<keyword evidence="1" id="KW-0472">Membrane</keyword>
<evidence type="ECO:0000313" key="2">
    <source>
        <dbReference type="EMBL" id="AZS41692.1"/>
    </source>
</evidence>
<evidence type="ECO:0000313" key="3">
    <source>
        <dbReference type="Proteomes" id="UP000274841"/>
    </source>
</evidence>
<feature type="transmembrane region" description="Helical" evidence="1">
    <location>
        <begin position="18"/>
        <end position="37"/>
    </location>
</feature>
<name>A0A3S9WNH2_9MICO</name>
<dbReference type="Proteomes" id="UP000274841">
    <property type="component" value="Chromosome"/>
</dbReference>